<evidence type="ECO:0000256" key="2">
    <source>
        <dbReference type="ARBA" id="ARBA00001933"/>
    </source>
</evidence>
<dbReference type="Gene3D" id="3.40.1020.10">
    <property type="entry name" value="Biosynthetic Threonine Deaminase, Domain 3"/>
    <property type="match status" value="1"/>
</dbReference>
<dbReference type="PROSITE" id="PS51672">
    <property type="entry name" value="ACT_LIKE"/>
    <property type="match status" value="1"/>
</dbReference>
<comment type="catalytic activity">
    <reaction evidence="1 11">
        <text>L-threonine = 2-oxobutanoate + NH4(+)</text>
        <dbReference type="Rhea" id="RHEA:22108"/>
        <dbReference type="ChEBI" id="CHEBI:16763"/>
        <dbReference type="ChEBI" id="CHEBI:28938"/>
        <dbReference type="ChEBI" id="CHEBI:57926"/>
        <dbReference type="EC" id="4.3.1.19"/>
    </reaction>
</comment>
<evidence type="ECO:0000256" key="11">
    <source>
        <dbReference type="RuleBase" id="RU362012"/>
    </source>
</evidence>
<evidence type="ECO:0000256" key="10">
    <source>
        <dbReference type="ARBA" id="ARBA00023304"/>
    </source>
</evidence>
<dbReference type="EC" id="4.3.1.19" evidence="11"/>
<evidence type="ECO:0000256" key="1">
    <source>
        <dbReference type="ARBA" id="ARBA00001274"/>
    </source>
</evidence>
<dbReference type="EMBL" id="JWZX01003359">
    <property type="protein sequence ID" value="KOO21490.1"/>
    <property type="molecule type" value="Genomic_DNA"/>
</dbReference>
<evidence type="ECO:0000313" key="13">
    <source>
        <dbReference type="EMBL" id="KOO21490.1"/>
    </source>
</evidence>
<evidence type="ECO:0000256" key="5">
    <source>
        <dbReference type="ARBA" id="ARBA00022605"/>
    </source>
</evidence>
<dbReference type="CDD" id="cd04907">
    <property type="entry name" value="ACT_ThrD-I_2"/>
    <property type="match status" value="1"/>
</dbReference>
<dbReference type="GO" id="GO:0004794">
    <property type="term" value="F:threonine deaminase activity"/>
    <property type="evidence" value="ECO:0007669"/>
    <property type="project" value="UniProtKB-UniRule"/>
</dbReference>
<dbReference type="Pfam" id="PF00291">
    <property type="entry name" value="PALP"/>
    <property type="match status" value="1"/>
</dbReference>
<dbReference type="PANTHER" id="PTHR48078:SF11">
    <property type="entry name" value="THREONINE DEHYDRATASE, MITOCHONDRIAL"/>
    <property type="match status" value="1"/>
</dbReference>
<keyword evidence="14" id="KW-1185">Reference proteome</keyword>
<sequence length="585" mass="63333">MATLLKARLPIRLGNVRPMSGLPYRIRAPLAKLVERKKPATSVMTGGLGDGEKLETNATGPDYVRLALTSRVYDLLGETPLQYASGLSERLNCSVHVKREDLLPSFSYKLRGAYNRLAHLPADKKEVITASVGSQGLSVAVAARALGVRATVVMPQRTPTKRIAAIERAGALVVVKGTTLGEAFEEVQKTASADPQVMELQPHDDPYVISGQATAALEIVKQIGAALEGHEHNRLDAVFVVAGGSSLLAGVAAVVKSVMPRTKVIGVEASSADLLHRSLLAGHTLSVAEPAPFVDGASVRQLGPEVFRLCNELVDDIVVVSHDEICAAVRDAFEDTRAVLEPAGAVAIAGLKKYVTAMPAPAPGKSRGNFVAISSDASNIEFDILRFIAERAAIGEQREKLFALRMPDRTGMFFSMYKAVQPRLVTEFVYRHSPKDKDALVYMAMETSEAEAKKMSPEMFAADVISALGKHEVYAIDVTGDEMAKSHARYLAGGRPGEIPGERIVRFEFPENAGALNQFLGALNKRDGWFITMLHYRNHGGQVGKVLAGVRVPEGQDKAFTEVLEGLGYPFFDETQNIIYRDFMR</sequence>
<comment type="caution">
    <text evidence="13">The sequence shown here is derived from an EMBL/GenBank/DDBJ whole genome shotgun (WGS) entry which is preliminary data.</text>
</comment>
<dbReference type="GO" id="GO:0006565">
    <property type="term" value="P:L-serine catabolic process"/>
    <property type="evidence" value="ECO:0007669"/>
    <property type="project" value="TreeGrafter"/>
</dbReference>
<proteinExistence type="inferred from homology"/>
<dbReference type="InterPro" id="IPR045865">
    <property type="entry name" value="ACT-like_dom_sf"/>
</dbReference>
<dbReference type="InterPro" id="IPR001926">
    <property type="entry name" value="TrpB-like_PALP"/>
</dbReference>
<evidence type="ECO:0000256" key="9">
    <source>
        <dbReference type="ARBA" id="ARBA00023239"/>
    </source>
</evidence>
<evidence type="ECO:0000313" key="14">
    <source>
        <dbReference type="Proteomes" id="UP000037460"/>
    </source>
</evidence>
<keyword evidence="5 11" id="KW-0028">Amino-acid biosynthesis</keyword>
<dbReference type="OrthoDB" id="4418812at2759"/>
<keyword evidence="10 11" id="KW-0100">Branched-chain amino acid biosynthesis</keyword>
<dbReference type="NCBIfam" id="TIGR01124">
    <property type="entry name" value="ilvA_2Cterm"/>
    <property type="match status" value="1"/>
</dbReference>
<evidence type="ECO:0000256" key="6">
    <source>
        <dbReference type="ARBA" id="ARBA00022624"/>
    </source>
</evidence>
<dbReference type="InterPro" id="IPR000634">
    <property type="entry name" value="Ser/Thr_deHydtase_PyrdxlP-BS"/>
</dbReference>
<dbReference type="UniPathway" id="UPA00047">
    <property type="reaction ID" value="UER00054"/>
</dbReference>
<dbReference type="SUPFAM" id="SSF53686">
    <property type="entry name" value="Tryptophan synthase beta subunit-like PLP-dependent enzymes"/>
    <property type="match status" value="1"/>
</dbReference>
<dbReference type="AlphaFoldDB" id="A0A0M0J4V4"/>
<comment type="cofactor">
    <cofactor evidence="2 11">
        <name>pyridoxal 5'-phosphate</name>
        <dbReference type="ChEBI" id="CHEBI:597326"/>
    </cofactor>
</comment>
<keyword evidence="6 11" id="KW-0412">Isoleucine biosynthesis</keyword>
<dbReference type="GO" id="GO:0009097">
    <property type="term" value="P:isoleucine biosynthetic process"/>
    <property type="evidence" value="ECO:0007669"/>
    <property type="project" value="UniProtKB-UniRule"/>
</dbReference>
<keyword evidence="9 11" id="KW-0456">Lyase</keyword>
<comment type="pathway">
    <text evidence="3 11">Amino-acid biosynthesis; L-isoleucine biosynthesis; 2-oxobutanoate from L-threonine: step 1/1.</text>
</comment>
<dbReference type="InterPro" id="IPR005787">
    <property type="entry name" value="Thr_deHydtase_biosynth"/>
</dbReference>
<dbReference type="GO" id="GO:0030170">
    <property type="term" value="F:pyridoxal phosphate binding"/>
    <property type="evidence" value="ECO:0007669"/>
    <property type="project" value="InterPro"/>
</dbReference>
<name>A0A0M0J4V4_9EUKA</name>
<dbReference type="InterPro" id="IPR001721">
    <property type="entry name" value="TD_ACT-like"/>
</dbReference>
<comment type="similarity">
    <text evidence="4 11">Belongs to the serine/threonine dehydratase family.</text>
</comment>
<evidence type="ECO:0000256" key="4">
    <source>
        <dbReference type="ARBA" id="ARBA00010869"/>
    </source>
</evidence>
<evidence type="ECO:0000256" key="7">
    <source>
        <dbReference type="ARBA" id="ARBA00022737"/>
    </source>
</evidence>
<accession>A0A0M0J4V4</accession>
<gene>
    <name evidence="13" type="ORF">Ctob_001959</name>
</gene>
<evidence type="ECO:0000256" key="8">
    <source>
        <dbReference type="ARBA" id="ARBA00022898"/>
    </source>
</evidence>
<dbReference type="PANTHER" id="PTHR48078">
    <property type="entry name" value="THREONINE DEHYDRATASE, MITOCHONDRIAL-RELATED"/>
    <property type="match status" value="1"/>
</dbReference>
<protein>
    <recommendedName>
        <fullName evidence="11">Threonine dehydratase</fullName>
        <ecNumber evidence="11">4.3.1.19</ecNumber>
    </recommendedName>
    <alternativeName>
        <fullName evidence="11">Threonine deaminase</fullName>
    </alternativeName>
</protein>
<dbReference type="GO" id="GO:0006567">
    <property type="term" value="P:L-threonine catabolic process"/>
    <property type="evidence" value="ECO:0007669"/>
    <property type="project" value="TreeGrafter"/>
</dbReference>
<dbReference type="CDD" id="cd01562">
    <property type="entry name" value="Thr-dehyd"/>
    <property type="match status" value="1"/>
</dbReference>
<organism evidence="13 14">
    <name type="scientific">Chrysochromulina tobinii</name>
    <dbReference type="NCBI Taxonomy" id="1460289"/>
    <lineage>
        <taxon>Eukaryota</taxon>
        <taxon>Haptista</taxon>
        <taxon>Haptophyta</taxon>
        <taxon>Prymnesiophyceae</taxon>
        <taxon>Prymnesiales</taxon>
        <taxon>Chrysochromulinaceae</taxon>
        <taxon>Chrysochromulina</taxon>
    </lineage>
</organism>
<evidence type="ECO:0000256" key="3">
    <source>
        <dbReference type="ARBA" id="ARBA00004810"/>
    </source>
</evidence>
<dbReference type="InterPro" id="IPR050147">
    <property type="entry name" value="Ser/Thr_Dehydratase"/>
</dbReference>
<keyword evidence="8 11" id="KW-0663">Pyridoxal phosphate</keyword>
<dbReference type="Proteomes" id="UP000037460">
    <property type="component" value="Unassembled WGS sequence"/>
</dbReference>
<dbReference type="Pfam" id="PF00585">
    <property type="entry name" value="Thr_dehydrat_C"/>
    <property type="match status" value="2"/>
</dbReference>
<dbReference type="SUPFAM" id="SSF55021">
    <property type="entry name" value="ACT-like"/>
    <property type="match status" value="2"/>
</dbReference>
<dbReference type="InterPro" id="IPR036052">
    <property type="entry name" value="TrpB-like_PALP_sf"/>
</dbReference>
<feature type="domain" description="ACT-like" evidence="12">
    <location>
        <begin position="503"/>
        <end position="576"/>
    </location>
</feature>
<keyword evidence="7" id="KW-0677">Repeat</keyword>
<dbReference type="PROSITE" id="PS00165">
    <property type="entry name" value="DEHYDRATASE_SER_THR"/>
    <property type="match status" value="1"/>
</dbReference>
<dbReference type="Gene3D" id="3.40.50.1100">
    <property type="match status" value="2"/>
</dbReference>
<reference evidence="14" key="1">
    <citation type="journal article" date="2015" name="PLoS Genet.">
        <title>Genome Sequence and Transcriptome Analyses of Chrysochromulina tobin: Metabolic Tools for Enhanced Algal Fitness in the Prominent Order Prymnesiales (Haptophyceae).</title>
        <authorList>
            <person name="Hovde B.T."/>
            <person name="Deodato C.R."/>
            <person name="Hunsperger H.M."/>
            <person name="Ryken S.A."/>
            <person name="Yost W."/>
            <person name="Jha R.K."/>
            <person name="Patterson J."/>
            <person name="Monnat R.J. Jr."/>
            <person name="Barlow S.B."/>
            <person name="Starkenburg S.R."/>
            <person name="Cattolico R.A."/>
        </authorList>
    </citation>
    <scope>NUCLEOTIDE SEQUENCE</scope>
    <source>
        <strain evidence="14">CCMP291</strain>
    </source>
</reference>
<dbReference type="InterPro" id="IPR038110">
    <property type="entry name" value="TD_ACT-like_sf"/>
</dbReference>
<dbReference type="GO" id="GO:0003941">
    <property type="term" value="F:L-serine ammonia-lyase activity"/>
    <property type="evidence" value="ECO:0007669"/>
    <property type="project" value="TreeGrafter"/>
</dbReference>
<evidence type="ECO:0000259" key="12">
    <source>
        <dbReference type="PROSITE" id="PS51672"/>
    </source>
</evidence>